<dbReference type="Proteomes" id="UP000681075">
    <property type="component" value="Unassembled WGS sequence"/>
</dbReference>
<dbReference type="PANTHER" id="PTHR11406:SF23">
    <property type="entry name" value="PHOSPHOGLYCERATE KINASE 1, CHLOROPLASTIC-RELATED"/>
    <property type="match status" value="1"/>
</dbReference>
<dbReference type="GO" id="GO:0004618">
    <property type="term" value="F:phosphoglycerate kinase activity"/>
    <property type="evidence" value="ECO:0007669"/>
    <property type="project" value="UniProtKB-UniRule"/>
</dbReference>
<feature type="binding site" evidence="14">
    <location>
        <position position="119"/>
    </location>
    <ligand>
        <name>(2R)-3-phosphoglycerate</name>
        <dbReference type="ChEBI" id="CHEBI:58272"/>
    </ligand>
</feature>
<feature type="binding site" evidence="14">
    <location>
        <position position="37"/>
    </location>
    <ligand>
        <name>(2R)-3-phosphoglycerate</name>
        <dbReference type="ChEBI" id="CHEBI:58272"/>
    </ligand>
</feature>
<feature type="binding site" evidence="14">
    <location>
        <position position="152"/>
    </location>
    <ligand>
        <name>(2R)-3-phosphoglycerate</name>
        <dbReference type="ChEBI" id="CHEBI:58272"/>
    </ligand>
</feature>
<feature type="binding site" evidence="13 15">
    <location>
        <position position="202"/>
    </location>
    <ligand>
        <name>ATP</name>
        <dbReference type="ChEBI" id="CHEBI:30616"/>
    </ligand>
</feature>
<dbReference type="InterPro" id="IPR001576">
    <property type="entry name" value="Phosphoglycerate_kinase"/>
</dbReference>
<protein>
    <recommendedName>
        <fullName evidence="6 13">Phosphoglycerate kinase</fullName>
        <ecNumber evidence="5 13">2.7.2.3</ecNumber>
    </recommendedName>
</protein>
<feature type="binding site" evidence="13 15">
    <location>
        <begin position="354"/>
        <end position="357"/>
    </location>
    <ligand>
        <name>ATP</name>
        <dbReference type="ChEBI" id="CHEBI:30616"/>
    </ligand>
</feature>
<dbReference type="FunFam" id="3.40.50.1260:FF:000031">
    <property type="entry name" value="Phosphoglycerate kinase 1"/>
    <property type="match status" value="1"/>
</dbReference>
<dbReference type="Gene3D" id="3.40.50.1260">
    <property type="entry name" value="Phosphoglycerate kinase, N-terminal domain"/>
    <property type="match status" value="2"/>
</dbReference>
<evidence type="ECO:0000256" key="12">
    <source>
        <dbReference type="ARBA" id="ARBA00023152"/>
    </source>
</evidence>
<evidence type="ECO:0000256" key="8">
    <source>
        <dbReference type="ARBA" id="ARBA00022679"/>
    </source>
</evidence>
<dbReference type="InterPro" id="IPR036043">
    <property type="entry name" value="Phosphoglycerate_kinase_sf"/>
</dbReference>
<keyword evidence="12 13" id="KW-0324">Glycolysis</keyword>
<evidence type="ECO:0000256" key="15">
    <source>
        <dbReference type="PIRSR" id="PIRSR000724-2"/>
    </source>
</evidence>
<dbReference type="SUPFAM" id="SSF53748">
    <property type="entry name" value="Phosphoglycerate kinase"/>
    <property type="match status" value="1"/>
</dbReference>
<comment type="caution">
    <text evidence="17">The sequence shown here is derived from an EMBL/GenBank/DDBJ whole genome shotgun (WGS) entry which is preliminary data.</text>
</comment>
<evidence type="ECO:0000256" key="3">
    <source>
        <dbReference type="ARBA" id="ARBA00008982"/>
    </source>
</evidence>
<dbReference type="RefSeq" id="WP_420241999.1">
    <property type="nucleotide sequence ID" value="NZ_BOPV01000001.1"/>
</dbReference>
<dbReference type="GO" id="GO:0006094">
    <property type="term" value="P:gluconeogenesis"/>
    <property type="evidence" value="ECO:0007669"/>
    <property type="project" value="TreeGrafter"/>
</dbReference>
<evidence type="ECO:0000256" key="14">
    <source>
        <dbReference type="PIRSR" id="PIRSR000724-1"/>
    </source>
</evidence>
<feature type="binding site" evidence="13">
    <location>
        <position position="37"/>
    </location>
    <ligand>
        <name>substrate</name>
    </ligand>
</feature>
<evidence type="ECO:0000313" key="17">
    <source>
        <dbReference type="EMBL" id="GIL38910.1"/>
    </source>
</evidence>
<accession>A0A8S8XCD5</accession>
<reference evidence="17" key="1">
    <citation type="submission" date="2021-02" db="EMBL/GenBank/DDBJ databases">
        <title>Genome sequence of Rhodospirillales sp. strain TMPK1 isolated from soil.</title>
        <authorList>
            <person name="Nakai R."/>
            <person name="Kusada H."/>
            <person name="Tamaki H."/>
        </authorList>
    </citation>
    <scope>NUCLEOTIDE SEQUENCE</scope>
    <source>
        <strain evidence="17">TMPK1</strain>
    </source>
</reference>
<dbReference type="InterPro" id="IPR015824">
    <property type="entry name" value="Phosphoglycerate_kinase_N"/>
</dbReference>
<dbReference type="FunFam" id="3.40.50.1260:FF:000006">
    <property type="entry name" value="Phosphoglycerate kinase"/>
    <property type="match status" value="1"/>
</dbReference>
<comment type="catalytic activity">
    <reaction evidence="1 13 16">
        <text>(2R)-3-phosphoglycerate + ATP = (2R)-3-phospho-glyceroyl phosphate + ADP</text>
        <dbReference type="Rhea" id="RHEA:14801"/>
        <dbReference type="ChEBI" id="CHEBI:30616"/>
        <dbReference type="ChEBI" id="CHEBI:57604"/>
        <dbReference type="ChEBI" id="CHEBI:58272"/>
        <dbReference type="ChEBI" id="CHEBI:456216"/>
        <dbReference type="EC" id="2.7.2.3"/>
    </reaction>
</comment>
<keyword evidence="11 13" id="KW-0067">ATP-binding</keyword>
<dbReference type="PRINTS" id="PR00477">
    <property type="entry name" value="PHGLYCKINASE"/>
</dbReference>
<evidence type="ECO:0000256" key="9">
    <source>
        <dbReference type="ARBA" id="ARBA00022741"/>
    </source>
</evidence>
<keyword evidence="8 13" id="KW-0808">Transferase</keyword>
<comment type="subunit">
    <text evidence="4 13">Monomer.</text>
</comment>
<evidence type="ECO:0000256" key="6">
    <source>
        <dbReference type="ARBA" id="ARBA00016471"/>
    </source>
</evidence>
<dbReference type="Pfam" id="PF00162">
    <property type="entry name" value="PGK"/>
    <property type="match status" value="1"/>
</dbReference>
<dbReference type="EMBL" id="BOPV01000001">
    <property type="protein sequence ID" value="GIL38910.1"/>
    <property type="molecule type" value="Genomic_DNA"/>
</dbReference>
<dbReference type="HAMAP" id="MF_00145">
    <property type="entry name" value="Phosphoglyc_kinase"/>
    <property type="match status" value="1"/>
</dbReference>
<comment type="subcellular location">
    <subcellularLocation>
        <location evidence="13">Cytoplasm</location>
    </subcellularLocation>
</comment>
<dbReference type="AlphaFoldDB" id="A0A8S8XCD5"/>
<evidence type="ECO:0000256" key="7">
    <source>
        <dbReference type="ARBA" id="ARBA00022490"/>
    </source>
</evidence>
<dbReference type="GO" id="GO:0043531">
    <property type="term" value="F:ADP binding"/>
    <property type="evidence" value="ECO:0007669"/>
    <property type="project" value="TreeGrafter"/>
</dbReference>
<dbReference type="GO" id="GO:0005829">
    <property type="term" value="C:cytosol"/>
    <property type="evidence" value="ECO:0007669"/>
    <property type="project" value="TreeGrafter"/>
</dbReference>
<evidence type="ECO:0000256" key="4">
    <source>
        <dbReference type="ARBA" id="ARBA00011245"/>
    </source>
</evidence>
<keyword evidence="18" id="KW-1185">Reference proteome</keyword>
<evidence type="ECO:0000256" key="11">
    <source>
        <dbReference type="ARBA" id="ARBA00022840"/>
    </source>
</evidence>
<evidence type="ECO:0000256" key="10">
    <source>
        <dbReference type="ARBA" id="ARBA00022777"/>
    </source>
</evidence>
<feature type="binding site" evidence="13">
    <location>
        <position position="152"/>
    </location>
    <ligand>
        <name>substrate</name>
    </ligand>
</feature>
<keyword evidence="10 13" id="KW-0418">Kinase</keyword>
<organism evidence="17 18">
    <name type="scientific">Roseiterribacter gracilis</name>
    <dbReference type="NCBI Taxonomy" id="2812848"/>
    <lineage>
        <taxon>Bacteria</taxon>
        <taxon>Pseudomonadati</taxon>
        <taxon>Pseudomonadota</taxon>
        <taxon>Alphaproteobacteria</taxon>
        <taxon>Rhodospirillales</taxon>
        <taxon>Roseiterribacteraceae</taxon>
        <taxon>Roseiterribacter</taxon>
    </lineage>
</organism>
<feature type="binding site" evidence="13 14">
    <location>
        <begin position="22"/>
        <end position="24"/>
    </location>
    <ligand>
        <name>substrate</name>
    </ligand>
</feature>
<dbReference type="PANTHER" id="PTHR11406">
    <property type="entry name" value="PHOSPHOGLYCERATE KINASE"/>
    <property type="match status" value="1"/>
</dbReference>
<evidence type="ECO:0000256" key="16">
    <source>
        <dbReference type="RuleBase" id="RU000532"/>
    </source>
</evidence>
<evidence type="ECO:0000313" key="18">
    <source>
        <dbReference type="Proteomes" id="UP000681075"/>
    </source>
</evidence>
<feature type="binding site" evidence="13 14">
    <location>
        <begin position="60"/>
        <end position="63"/>
    </location>
    <ligand>
        <name>substrate</name>
    </ligand>
</feature>
<comment type="pathway">
    <text evidence="2 13">Carbohydrate degradation; glycolysis; pyruvate from D-glyceraldehyde 3-phosphate: step 2/5.</text>
</comment>
<dbReference type="EC" id="2.7.2.3" evidence="5 13"/>
<proteinExistence type="inferred from homology"/>
<dbReference type="GO" id="GO:0005524">
    <property type="term" value="F:ATP binding"/>
    <property type="evidence" value="ECO:0007669"/>
    <property type="project" value="UniProtKB-KW"/>
</dbReference>
<evidence type="ECO:0000256" key="1">
    <source>
        <dbReference type="ARBA" id="ARBA00000642"/>
    </source>
</evidence>
<feature type="binding site" evidence="13">
    <location>
        <position position="119"/>
    </location>
    <ligand>
        <name>substrate</name>
    </ligand>
</feature>
<gene>
    <name evidence="13 17" type="primary">pgk</name>
    <name evidence="17" type="ORF">TMPK1_11470</name>
</gene>
<name>A0A8S8XCD5_9PROT</name>
<feature type="binding site" evidence="13 15">
    <location>
        <position position="324"/>
    </location>
    <ligand>
        <name>ATP</name>
        <dbReference type="ChEBI" id="CHEBI:30616"/>
    </ligand>
</feature>
<keyword evidence="9 13" id="KW-0547">Nucleotide-binding</keyword>
<dbReference type="PIRSF" id="PIRSF000724">
    <property type="entry name" value="Pgk"/>
    <property type="match status" value="1"/>
</dbReference>
<comment type="caution">
    <text evidence="13">Lacks conserved residue(s) required for the propagation of feature annotation.</text>
</comment>
<comment type="similarity">
    <text evidence="3 13 16">Belongs to the phosphoglycerate kinase family.</text>
</comment>
<sequence length="407" mass="42797">MAGVRTLDTAELRGNIALVRADLNVPMQDGKVTDTARIDQLKATVDRLITGGAKVVLLSHFGRPKGGPDAKYSLHQIVPTLGERLGRTIRFASDCVGPVAHEAVESLANGEVLLLENLRFHAEEEANDWNFAELLSELGDIYVNDAFSIAHRAHASVEALARLMPSYAGIAMQRELEALDAALENPKRPVMALVGGAKISTKLELLGNLVRKVDALALGGGMANTFLAATGKAIGKSLVEKDMLDEARRIADIAAKAGCDLILPVDAVVAREFKANAANETVSVDAVPDDAMILDVGPDSIEALNQRLASVNTVLWNGPLGAFELTPFDRGTVEVAKAVAARTEKGHLTSIAGGGDTSAAMAHAGVETRFTYISTAGGAFLEWLEGKVLPGVAVLSGDATKQPNAAD</sequence>
<dbReference type="GO" id="GO:0006096">
    <property type="term" value="P:glycolytic process"/>
    <property type="evidence" value="ECO:0007669"/>
    <property type="project" value="UniProtKB-UniRule"/>
</dbReference>
<evidence type="ECO:0000256" key="5">
    <source>
        <dbReference type="ARBA" id="ARBA00013061"/>
    </source>
</evidence>
<evidence type="ECO:0000256" key="13">
    <source>
        <dbReference type="HAMAP-Rule" id="MF_00145"/>
    </source>
</evidence>
<keyword evidence="7 13" id="KW-0963">Cytoplasm</keyword>
<evidence type="ECO:0000256" key="2">
    <source>
        <dbReference type="ARBA" id="ARBA00004838"/>
    </source>
</evidence>